<feature type="binding site" evidence="8">
    <location>
        <position position="44"/>
    </location>
    <ligand>
        <name>GTP</name>
        <dbReference type="ChEBI" id="CHEBI:37565"/>
    </ligand>
</feature>
<dbReference type="EC" id="2.7.7.77" evidence="8"/>
<feature type="domain" description="MobA-like NTP transferase" evidence="9">
    <location>
        <begin position="29"/>
        <end position="181"/>
    </location>
</feature>
<evidence type="ECO:0000256" key="3">
    <source>
        <dbReference type="ARBA" id="ARBA00022723"/>
    </source>
</evidence>
<comment type="function">
    <text evidence="8">Transfers a GMP moiety from GTP to Mo-molybdopterin (Mo-MPT) cofactor (Moco or molybdenum cofactor) to form Mo-molybdopterin guanine dinucleotide (Mo-MGD) cofactor.</text>
</comment>
<dbReference type="CDD" id="cd02503">
    <property type="entry name" value="MobA"/>
    <property type="match status" value="1"/>
</dbReference>
<dbReference type="RefSeq" id="WP_172992254.1">
    <property type="nucleotide sequence ID" value="NZ_AP021861.1"/>
</dbReference>
<keyword evidence="5 8" id="KW-0460">Magnesium</keyword>
<dbReference type="AlphaFoldDB" id="A0A5K7XK50"/>
<comment type="similarity">
    <text evidence="8">Belongs to the MobA family.</text>
</comment>
<proteinExistence type="inferred from homology"/>
<dbReference type="GO" id="GO:0005737">
    <property type="term" value="C:cytoplasm"/>
    <property type="evidence" value="ECO:0007669"/>
    <property type="project" value="UniProtKB-SubCell"/>
</dbReference>
<dbReference type="InterPro" id="IPR029044">
    <property type="entry name" value="Nucleotide-diphossugar_trans"/>
</dbReference>
<comment type="catalytic activity">
    <reaction evidence="8">
        <text>Mo-molybdopterin + GTP + H(+) = Mo-molybdopterin guanine dinucleotide + diphosphate</text>
        <dbReference type="Rhea" id="RHEA:34243"/>
        <dbReference type="ChEBI" id="CHEBI:15378"/>
        <dbReference type="ChEBI" id="CHEBI:33019"/>
        <dbReference type="ChEBI" id="CHEBI:37565"/>
        <dbReference type="ChEBI" id="CHEBI:71302"/>
        <dbReference type="ChEBI" id="CHEBI:71310"/>
        <dbReference type="EC" id="2.7.7.77"/>
    </reaction>
</comment>
<evidence type="ECO:0000259" key="9">
    <source>
        <dbReference type="Pfam" id="PF12804"/>
    </source>
</evidence>
<dbReference type="GO" id="GO:0005525">
    <property type="term" value="F:GTP binding"/>
    <property type="evidence" value="ECO:0007669"/>
    <property type="project" value="UniProtKB-UniRule"/>
</dbReference>
<dbReference type="GO" id="GO:0061603">
    <property type="term" value="F:molybdenum cofactor guanylyltransferase activity"/>
    <property type="evidence" value="ECO:0007669"/>
    <property type="project" value="UniProtKB-EC"/>
</dbReference>
<name>A0A5K7XK50_9BACT</name>
<comment type="cofactor">
    <cofactor evidence="8">
        <name>Mg(2+)</name>
        <dbReference type="ChEBI" id="CHEBI:18420"/>
    </cofactor>
</comment>
<keyword evidence="1 8" id="KW-0963">Cytoplasm</keyword>
<dbReference type="KEGG" id="lpav:PLANPX_5113"/>
<evidence type="ECO:0000256" key="8">
    <source>
        <dbReference type="HAMAP-Rule" id="MF_00316"/>
    </source>
</evidence>
<evidence type="ECO:0000256" key="2">
    <source>
        <dbReference type="ARBA" id="ARBA00022679"/>
    </source>
</evidence>
<dbReference type="Gene3D" id="3.90.550.10">
    <property type="entry name" value="Spore Coat Polysaccharide Biosynthesis Protein SpsA, Chain A"/>
    <property type="match status" value="1"/>
</dbReference>
<dbReference type="EMBL" id="AP021861">
    <property type="protein sequence ID" value="BBO35501.1"/>
    <property type="molecule type" value="Genomic_DNA"/>
</dbReference>
<dbReference type="PANTHER" id="PTHR19136:SF81">
    <property type="entry name" value="MOLYBDENUM COFACTOR GUANYLYLTRANSFERASE"/>
    <property type="match status" value="1"/>
</dbReference>
<dbReference type="InterPro" id="IPR025877">
    <property type="entry name" value="MobA-like_NTP_Trfase"/>
</dbReference>
<comment type="domain">
    <text evidence="8">The N-terminal domain determines nucleotide recognition and specific binding, while the C-terminal domain determines the specific binding to the target protein.</text>
</comment>
<dbReference type="HAMAP" id="MF_00316">
    <property type="entry name" value="MobA"/>
    <property type="match status" value="1"/>
</dbReference>
<feature type="binding site" evidence="8">
    <location>
        <position position="124"/>
    </location>
    <ligand>
        <name>Mg(2+)</name>
        <dbReference type="ChEBI" id="CHEBI:18420"/>
    </ligand>
</feature>
<evidence type="ECO:0000256" key="7">
    <source>
        <dbReference type="ARBA" id="ARBA00023150"/>
    </source>
</evidence>
<reference evidence="11" key="1">
    <citation type="submission" date="2019-10" db="EMBL/GenBank/DDBJ databases">
        <title>Lacipirellula parvula gen. nov., sp. nov., representing a lineage of planctomycetes widespread in freshwater anoxic habitats, and description of the family Lacipirellulaceae.</title>
        <authorList>
            <person name="Dedysh S.N."/>
            <person name="Kulichevskaya I.S."/>
            <person name="Beletsky A.V."/>
            <person name="Rakitin A.L."/>
            <person name="Mardanov A.V."/>
            <person name="Ivanova A.A."/>
            <person name="Saltykova V.X."/>
            <person name="Rijpstra W.I.C."/>
            <person name="Sinninghe Damste J.S."/>
            <person name="Ravin N.V."/>
        </authorList>
    </citation>
    <scope>NUCLEOTIDE SEQUENCE [LARGE SCALE GENOMIC DNA]</scope>
    <source>
        <strain evidence="11">PX69</strain>
    </source>
</reference>
<gene>
    <name evidence="8" type="primary">mobA</name>
    <name evidence="10" type="ORF">PLANPX_5113</name>
</gene>
<keyword evidence="4 8" id="KW-0547">Nucleotide-binding</keyword>
<dbReference type="Pfam" id="PF12804">
    <property type="entry name" value="NTP_transf_3"/>
    <property type="match status" value="1"/>
</dbReference>
<accession>A0A5K7XK50</accession>
<evidence type="ECO:0000313" key="11">
    <source>
        <dbReference type="Proteomes" id="UP000326837"/>
    </source>
</evidence>
<dbReference type="Proteomes" id="UP000326837">
    <property type="component" value="Chromosome"/>
</dbReference>
<keyword evidence="11" id="KW-1185">Reference proteome</keyword>
<dbReference type="GO" id="GO:0046872">
    <property type="term" value="F:metal ion binding"/>
    <property type="evidence" value="ECO:0007669"/>
    <property type="project" value="UniProtKB-KW"/>
</dbReference>
<dbReference type="PANTHER" id="PTHR19136">
    <property type="entry name" value="MOLYBDENUM COFACTOR GUANYLYLTRANSFERASE"/>
    <property type="match status" value="1"/>
</dbReference>
<evidence type="ECO:0000313" key="10">
    <source>
        <dbReference type="EMBL" id="BBO35501.1"/>
    </source>
</evidence>
<dbReference type="GO" id="GO:0006777">
    <property type="term" value="P:Mo-molybdopterin cofactor biosynthetic process"/>
    <property type="evidence" value="ECO:0007669"/>
    <property type="project" value="UniProtKB-KW"/>
</dbReference>
<comment type="subcellular location">
    <subcellularLocation>
        <location evidence="8">Cytoplasm</location>
    </subcellularLocation>
</comment>
<evidence type="ECO:0000256" key="4">
    <source>
        <dbReference type="ARBA" id="ARBA00022741"/>
    </source>
</evidence>
<feature type="binding site" evidence="8">
    <location>
        <begin position="32"/>
        <end position="34"/>
    </location>
    <ligand>
        <name>GTP</name>
        <dbReference type="ChEBI" id="CHEBI:37565"/>
    </ligand>
</feature>
<dbReference type="SUPFAM" id="SSF53448">
    <property type="entry name" value="Nucleotide-diphospho-sugar transferases"/>
    <property type="match status" value="1"/>
</dbReference>
<keyword evidence="3 8" id="KW-0479">Metal-binding</keyword>
<keyword evidence="6 8" id="KW-0342">GTP-binding</keyword>
<evidence type="ECO:0000256" key="5">
    <source>
        <dbReference type="ARBA" id="ARBA00022842"/>
    </source>
</evidence>
<feature type="binding site" evidence="8">
    <location>
        <position position="93"/>
    </location>
    <ligand>
        <name>GTP</name>
        <dbReference type="ChEBI" id="CHEBI:37565"/>
    </ligand>
</feature>
<comment type="caution">
    <text evidence="8">Lacks conserved residue(s) required for the propagation of feature annotation.</text>
</comment>
<organism evidence="10 11">
    <name type="scientific">Lacipirellula parvula</name>
    <dbReference type="NCBI Taxonomy" id="2650471"/>
    <lineage>
        <taxon>Bacteria</taxon>
        <taxon>Pseudomonadati</taxon>
        <taxon>Planctomycetota</taxon>
        <taxon>Planctomycetia</taxon>
        <taxon>Pirellulales</taxon>
        <taxon>Lacipirellulaceae</taxon>
        <taxon>Lacipirellula</taxon>
    </lineage>
</organism>
<evidence type="ECO:0000256" key="6">
    <source>
        <dbReference type="ARBA" id="ARBA00023134"/>
    </source>
</evidence>
<feature type="binding site" evidence="8">
    <location>
        <position position="124"/>
    </location>
    <ligand>
        <name>GTP</name>
        <dbReference type="ChEBI" id="CHEBI:37565"/>
    </ligand>
</feature>
<keyword evidence="2 8" id="KW-0808">Transferase</keyword>
<sequence>MSVALVYRLWRRVARVSDSDETDRATRGALILCGGGSRRMGRDKASLPFGAETMLARVMRLTAECVPRERITLVAAAEQQLPPLPWEATVIRDRVADRGPLPALVDGLASFEGRAAAVLVVSCDAPLLQPRLVERLFQLLARDAEAAVPAEGERLQPLLAVYRPRVAEALQAQLAAGTTSLHGALRSLGGRIVEAPVEQLRAVDPELRSFLNCNTEEEYEAALAYV</sequence>
<keyword evidence="7 8" id="KW-0501">Molybdenum cofactor biosynthesis</keyword>
<protein>
    <recommendedName>
        <fullName evidence="8">Probable molybdenum cofactor guanylyltransferase</fullName>
        <shortName evidence="8">MoCo guanylyltransferase</shortName>
        <ecNumber evidence="8">2.7.7.77</ecNumber>
    </recommendedName>
    <alternativeName>
        <fullName evidence="8">GTP:molybdopterin guanylyltransferase</fullName>
    </alternativeName>
    <alternativeName>
        <fullName evidence="8">Mo-MPT guanylyltransferase</fullName>
    </alternativeName>
    <alternativeName>
        <fullName evidence="8">Molybdopterin guanylyltransferase</fullName>
    </alternativeName>
    <alternativeName>
        <fullName evidence="8">Molybdopterin-guanine dinucleotide synthase</fullName>
        <shortName evidence="8">MGD synthase</shortName>
    </alternativeName>
</protein>
<evidence type="ECO:0000256" key="1">
    <source>
        <dbReference type="ARBA" id="ARBA00022490"/>
    </source>
</evidence>
<dbReference type="InterPro" id="IPR013482">
    <property type="entry name" value="Molybde_CF_guanTrfase"/>
</dbReference>